<dbReference type="AlphaFoldDB" id="A0A182IRK2"/>
<dbReference type="VEuPathDB" id="VectorBase:AATE004135"/>
<reference evidence="2" key="1">
    <citation type="submission" date="2022-08" db="UniProtKB">
        <authorList>
            <consortium name="EnsemblMetazoa"/>
        </authorList>
    </citation>
    <scope>IDENTIFICATION</scope>
    <source>
        <strain evidence="2">EBRO</strain>
    </source>
</reference>
<evidence type="ECO:0000256" key="1">
    <source>
        <dbReference type="SAM" id="MobiDB-lite"/>
    </source>
</evidence>
<feature type="compositionally biased region" description="Acidic residues" evidence="1">
    <location>
        <begin position="164"/>
        <end position="173"/>
    </location>
</feature>
<feature type="region of interest" description="Disordered" evidence="1">
    <location>
        <begin position="113"/>
        <end position="173"/>
    </location>
</feature>
<protein>
    <submittedName>
        <fullName evidence="2">Uncharacterized protein</fullName>
    </submittedName>
</protein>
<sequence length="286" mass="31756">MEEEDLSPPGSKLEKSSSTPSDFEVFDYEDIREVPEVEVGARGGHRVFDRPTYHRRLGTQSSDDEPDACGTPLNLELAQLLTQGIVTKAKANFGISKNIETLERSTIELERELHASSSEEQVPYSMPSSFTHSSSSGYKRDPDLFLRRTDDILPVSGGAPQQEAPDDEEEDVDYVQLKTEQLKQSREQQEFFDHNDQLGQFFEDDELVFETHTPQGGYTPSGSGVGAGASFRYTEPTTSYHSACGGYDSERMMFEGTCGDLARESSDRKLWKALSFSNASGYSAAL</sequence>
<feature type="region of interest" description="Disordered" evidence="1">
    <location>
        <begin position="48"/>
        <end position="70"/>
    </location>
</feature>
<evidence type="ECO:0000313" key="2">
    <source>
        <dbReference type="EnsemblMetazoa" id="AATE004135-PA.1"/>
    </source>
</evidence>
<organism evidence="2">
    <name type="scientific">Anopheles atroparvus</name>
    <name type="common">European mosquito</name>
    <dbReference type="NCBI Taxonomy" id="41427"/>
    <lineage>
        <taxon>Eukaryota</taxon>
        <taxon>Metazoa</taxon>
        <taxon>Ecdysozoa</taxon>
        <taxon>Arthropoda</taxon>
        <taxon>Hexapoda</taxon>
        <taxon>Insecta</taxon>
        <taxon>Pterygota</taxon>
        <taxon>Neoptera</taxon>
        <taxon>Endopterygota</taxon>
        <taxon>Diptera</taxon>
        <taxon>Nematocera</taxon>
        <taxon>Culicoidea</taxon>
        <taxon>Culicidae</taxon>
        <taxon>Anophelinae</taxon>
        <taxon>Anopheles</taxon>
    </lineage>
</organism>
<dbReference type="EnsemblMetazoa" id="AATE004135-RA">
    <property type="protein sequence ID" value="AATE004135-PA.1"/>
    <property type="gene ID" value="AATE004135"/>
</dbReference>
<proteinExistence type="predicted"/>
<feature type="region of interest" description="Disordered" evidence="1">
    <location>
        <begin position="1"/>
        <end position="24"/>
    </location>
</feature>
<feature type="compositionally biased region" description="Basic and acidic residues" evidence="1">
    <location>
        <begin position="138"/>
        <end position="151"/>
    </location>
</feature>
<name>A0A182IRK2_ANOAO</name>
<accession>A0A182IRK2</accession>
<feature type="compositionally biased region" description="Low complexity" evidence="1">
    <location>
        <begin position="125"/>
        <end position="136"/>
    </location>
</feature>